<evidence type="ECO:0000313" key="2">
    <source>
        <dbReference type="Proteomes" id="UP001239111"/>
    </source>
</evidence>
<reference evidence="1" key="1">
    <citation type="submission" date="2023-04" db="EMBL/GenBank/DDBJ databases">
        <title>A chromosome-level genome assembly of the parasitoid wasp Eretmocerus hayati.</title>
        <authorList>
            <person name="Zhong Y."/>
            <person name="Liu S."/>
            <person name="Liu Y."/>
        </authorList>
    </citation>
    <scope>NUCLEOTIDE SEQUENCE</scope>
    <source>
        <strain evidence="1">ZJU_SS_LIU_2023</strain>
    </source>
</reference>
<dbReference type="EMBL" id="CM056741">
    <property type="protein sequence ID" value="KAJ8682369.1"/>
    <property type="molecule type" value="Genomic_DNA"/>
</dbReference>
<organism evidence="1 2">
    <name type="scientific">Eretmocerus hayati</name>
    <dbReference type="NCBI Taxonomy" id="131215"/>
    <lineage>
        <taxon>Eukaryota</taxon>
        <taxon>Metazoa</taxon>
        <taxon>Ecdysozoa</taxon>
        <taxon>Arthropoda</taxon>
        <taxon>Hexapoda</taxon>
        <taxon>Insecta</taxon>
        <taxon>Pterygota</taxon>
        <taxon>Neoptera</taxon>
        <taxon>Endopterygota</taxon>
        <taxon>Hymenoptera</taxon>
        <taxon>Apocrita</taxon>
        <taxon>Proctotrupomorpha</taxon>
        <taxon>Chalcidoidea</taxon>
        <taxon>Aphelinidae</taxon>
        <taxon>Aphelininae</taxon>
        <taxon>Eretmocerus</taxon>
    </lineage>
</organism>
<protein>
    <submittedName>
        <fullName evidence="1">Uncharacterized protein</fullName>
    </submittedName>
</protein>
<comment type="caution">
    <text evidence="1">The sequence shown here is derived from an EMBL/GenBank/DDBJ whole genome shotgun (WGS) entry which is preliminary data.</text>
</comment>
<accession>A0ACC2PIF8</accession>
<dbReference type="Proteomes" id="UP001239111">
    <property type="component" value="Chromosome 1"/>
</dbReference>
<sequence>MSSKVEAIVNQIENVSAKQEADQPKTEKPKPQKRAEQTTQDETPSTSKDSTPNDEGPPATQTSKPTNSRVPTPSIKMSLRMPPPIFKGKTSELKKPRSNTTKSFQTIFDKIDITRIKTDSSIEHTVDVQSDFRFVTSWIFESIKEDKPIIDQFQSPFVSLPSLAAYEHVLYVTMLLLNDLYFRATSSNDALEFSVPGLENDFLKVLQSLQVPPKLAPLLIKLIGMKEPA</sequence>
<name>A0ACC2PIF8_9HYME</name>
<proteinExistence type="predicted"/>
<evidence type="ECO:0000313" key="1">
    <source>
        <dbReference type="EMBL" id="KAJ8682369.1"/>
    </source>
</evidence>
<gene>
    <name evidence="1" type="ORF">QAD02_018161</name>
</gene>
<keyword evidence="2" id="KW-1185">Reference proteome</keyword>